<dbReference type="Pfam" id="PF00106">
    <property type="entry name" value="adh_short"/>
    <property type="match status" value="1"/>
</dbReference>
<comment type="caution">
    <text evidence="5">The sequence shown here is derived from an EMBL/GenBank/DDBJ whole genome shotgun (WGS) entry which is preliminary data.</text>
</comment>
<dbReference type="InterPro" id="IPR002347">
    <property type="entry name" value="SDR_fam"/>
</dbReference>
<evidence type="ECO:0000313" key="6">
    <source>
        <dbReference type="Proteomes" id="UP000614811"/>
    </source>
</evidence>
<proteinExistence type="inferred from homology"/>
<dbReference type="InterPro" id="IPR036291">
    <property type="entry name" value="NAD(P)-bd_dom_sf"/>
</dbReference>
<evidence type="ECO:0000256" key="2">
    <source>
        <dbReference type="ARBA" id="ARBA00023002"/>
    </source>
</evidence>
<dbReference type="PANTHER" id="PTHR44169:SF6">
    <property type="entry name" value="NADPH-DEPENDENT 1-ACYLDIHYDROXYACETONE PHOSPHATE REDUCTASE"/>
    <property type="match status" value="1"/>
</dbReference>
<name>A0A918VJC5_9GAMM</name>
<evidence type="ECO:0000256" key="4">
    <source>
        <dbReference type="SAM" id="SignalP"/>
    </source>
</evidence>
<reference evidence="5" key="1">
    <citation type="journal article" date="2014" name="Int. J. Syst. Evol. Microbiol.">
        <title>Complete genome sequence of Corynebacterium casei LMG S-19264T (=DSM 44701T), isolated from a smear-ripened cheese.</title>
        <authorList>
            <consortium name="US DOE Joint Genome Institute (JGI-PGF)"/>
            <person name="Walter F."/>
            <person name="Albersmeier A."/>
            <person name="Kalinowski J."/>
            <person name="Ruckert C."/>
        </authorList>
    </citation>
    <scope>NUCLEOTIDE SEQUENCE</scope>
    <source>
        <strain evidence="5">KCTC 12711</strain>
    </source>
</reference>
<accession>A0A918VJC5</accession>
<gene>
    <name evidence="5" type="ORF">GCM10008090_10920</name>
</gene>
<evidence type="ECO:0000313" key="5">
    <source>
        <dbReference type="EMBL" id="GHA03605.1"/>
    </source>
</evidence>
<dbReference type="InterPro" id="IPR020904">
    <property type="entry name" value="Sc_DH/Rdtase_CS"/>
</dbReference>
<feature type="signal peptide" evidence="4">
    <location>
        <begin position="1"/>
        <end position="24"/>
    </location>
</feature>
<dbReference type="PANTHER" id="PTHR44169">
    <property type="entry name" value="NADPH-DEPENDENT 1-ACYLDIHYDROXYACETONE PHOSPHATE REDUCTASE"/>
    <property type="match status" value="1"/>
</dbReference>
<protein>
    <submittedName>
        <fullName evidence="5">Short-chain dehydrogenase/reductase</fullName>
    </submittedName>
</protein>
<dbReference type="PRINTS" id="PR00081">
    <property type="entry name" value="GDHRDH"/>
</dbReference>
<dbReference type="CDD" id="cd05374">
    <property type="entry name" value="17beta-HSD-like_SDR_c"/>
    <property type="match status" value="1"/>
</dbReference>
<evidence type="ECO:0000256" key="3">
    <source>
        <dbReference type="RuleBase" id="RU000363"/>
    </source>
</evidence>
<dbReference type="AlphaFoldDB" id="A0A918VJC5"/>
<feature type="chain" id="PRO_5037711343" evidence="4">
    <location>
        <begin position="25"/>
        <end position="328"/>
    </location>
</feature>
<organism evidence="5 6">
    <name type="scientific">Arenicella chitinivorans</name>
    <dbReference type="NCBI Taxonomy" id="1329800"/>
    <lineage>
        <taxon>Bacteria</taxon>
        <taxon>Pseudomonadati</taxon>
        <taxon>Pseudomonadota</taxon>
        <taxon>Gammaproteobacteria</taxon>
        <taxon>Arenicellales</taxon>
        <taxon>Arenicellaceae</taxon>
        <taxon>Arenicella</taxon>
    </lineage>
</organism>
<dbReference type="SUPFAM" id="SSF51735">
    <property type="entry name" value="NAD(P)-binding Rossmann-fold domains"/>
    <property type="match status" value="1"/>
</dbReference>
<dbReference type="Gene3D" id="3.40.50.720">
    <property type="entry name" value="NAD(P)-binding Rossmann-like Domain"/>
    <property type="match status" value="1"/>
</dbReference>
<comment type="similarity">
    <text evidence="1 3">Belongs to the short-chain dehydrogenases/reductases (SDR) family.</text>
</comment>
<dbReference type="GO" id="GO:0016491">
    <property type="term" value="F:oxidoreductase activity"/>
    <property type="evidence" value="ECO:0007669"/>
    <property type="project" value="UniProtKB-KW"/>
</dbReference>
<keyword evidence="4" id="KW-0732">Signal</keyword>
<evidence type="ECO:0000256" key="1">
    <source>
        <dbReference type="ARBA" id="ARBA00006484"/>
    </source>
</evidence>
<keyword evidence="6" id="KW-1185">Reference proteome</keyword>
<dbReference type="EMBL" id="BMXA01000002">
    <property type="protein sequence ID" value="GHA03605.1"/>
    <property type="molecule type" value="Genomic_DNA"/>
</dbReference>
<dbReference type="PROSITE" id="PS00061">
    <property type="entry name" value="ADH_SHORT"/>
    <property type="match status" value="1"/>
</dbReference>
<dbReference type="RefSeq" id="WP_189399034.1">
    <property type="nucleotide sequence ID" value="NZ_BMXA01000002.1"/>
</dbReference>
<dbReference type="PRINTS" id="PR00080">
    <property type="entry name" value="SDRFAMILY"/>
</dbReference>
<sequence>MHALKFVTAILLIFLVGMSHITQANETAMPQQAVLVTGASSGIGKRIAETLAQRGVFVYAGARKERDLEVLNQQKNMQGVRLDVTMPEDINAAVEMIQQQGKHLHGIVNNAGVFAYAPMIEVSERDLAFQFNVNVYGPYRMSKAFAPLLIKNQGRIVNIGSIAGLRSNKMFGPYSMSKFAVEAMTEAMAAELAKFDMSVSVIEPGNFNSNIMQNMKKRQAELTHNADATLFADEYQSMQGFTKTDRSTHADPQPVADAVIDALFSAQPKLRYLVTPNDGEARYAVGSVIEKLVQINNDHRHTIADADLIAMLEAELKKANAHNASEDN</sequence>
<reference evidence="5" key="2">
    <citation type="submission" date="2020-09" db="EMBL/GenBank/DDBJ databases">
        <authorList>
            <person name="Sun Q."/>
            <person name="Kim S."/>
        </authorList>
    </citation>
    <scope>NUCLEOTIDE SEQUENCE</scope>
    <source>
        <strain evidence="5">KCTC 12711</strain>
    </source>
</reference>
<dbReference type="Proteomes" id="UP000614811">
    <property type="component" value="Unassembled WGS sequence"/>
</dbReference>
<keyword evidence="2" id="KW-0560">Oxidoreductase</keyword>